<organism evidence="1 2">
    <name type="scientific">Cylicocyclus nassatus</name>
    <name type="common">Nematode worm</name>
    <dbReference type="NCBI Taxonomy" id="53992"/>
    <lineage>
        <taxon>Eukaryota</taxon>
        <taxon>Metazoa</taxon>
        <taxon>Ecdysozoa</taxon>
        <taxon>Nematoda</taxon>
        <taxon>Chromadorea</taxon>
        <taxon>Rhabditida</taxon>
        <taxon>Rhabditina</taxon>
        <taxon>Rhabditomorpha</taxon>
        <taxon>Strongyloidea</taxon>
        <taxon>Strongylidae</taxon>
        <taxon>Cylicocyclus</taxon>
    </lineage>
</organism>
<sequence>MWLRQIYPLSRTEDDDNNSIPGKAYHFSVSESTRHAYYVGLEKFLDGRQLNSLQVIDTWKGTITTYTLPPELSSICMLYEAGNGLALIGVGDDNSIAIFQAIIDHSSKRLVSARELLALQCSSNEERIWSWNSARNENGMVLMELDQAIRKLRIFTIRLNGEITSSEIDDFQTLGIAPYTQPWQEGSILSSFERIPNVFGRLAYTGRILNIDMDTRKIVYTQPHNCPFQARNGREIYAALKAPRLMKQIYRNGRLWIVAESMAHMGVAVSIWTVFNQTWQYVMEIKANYRDITMDVTGSDTAIILIKEPLMDDAYTQVKVKSLLMVRLGSVPRLTTVALFNVLDGPYSHKFDEHMRLMLEKRYN</sequence>
<name>A0AA36GSC2_CYLNA</name>
<gene>
    <name evidence="1" type="ORF">CYNAS_LOCUS9356</name>
</gene>
<protein>
    <submittedName>
        <fullName evidence="1">Uncharacterized protein</fullName>
    </submittedName>
</protein>
<dbReference type="Proteomes" id="UP001176961">
    <property type="component" value="Unassembled WGS sequence"/>
</dbReference>
<evidence type="ECO:0000313" key="1">
    <source>
        <dbReference type="EMBL" id="CAJ0597373.1"/>
    </source>
</evidence>
<comment type="caution">
    <text evidence="1">The sequence shown here is derived from an EMBL/GenBank/DDBJ whole genome shotgun (WGS) entry which is preliminary data.</text>
</comment>
<evidence type="ECO:0000313" key="2">
    <source>
        <dbReference type="Proteomes" id="UP001176961"/>
    </source>
</evidence>
<accession>A0AA36GSC2</accession>
<dbReference type="AlphaFoldDB" id="A0AA36GSC2"/>
<dbReference type="EMBL" id="CATQJL010000223">
    <property type="protein sequence ID" value="CAJ0597373.1"/>
    <property type="molecule type" value="Genomic_DNA"/>
</dbReference>
<proteinExistence type="predicted"/>
<keyword evidence="2" id="KW-1185">Reference proteome</keyword>
<reference evidence="1" key="1">
    <citation type="submission" date="2023-07" db="EMBL/GenBank/DDBJ databases">
        <authorList>
            <consortium name="CYATHOMIX"/>
        </authorList>
    </citation>
    <scope>NUCLEOTIDE SEQUENCE</scope>
    <source>
        <strain evidence="1">N/A</strain>
    </source>
</reference>